<dbReference type="KEGG" id="api:103310096"/>
<reference evidence="1" key="2">
    <citation type="submission" date="2022-06" db="UniProtKB">
        <authorList>
            <consortium name="EnsemblMetazoa"/>
        </authorList>
    </citation>
    <scope>IDENTIFICATION</scope>
</reference>
<dbReference type="AlphaFoldDB" id="A0A8R2B7C2"/>
<dbReference type="EnsemblMetazoa" id="XM_008187240.1">
    <property type="protein sequence ID" value="XP_008185462.1"/>
    <property type="gene ID" value="LOC103310096"/>
</dbReference>
<dbReference type="SUPFAM" id="SSF56672">
    <property type="entry name" value="DNA/RNA polymerases"/>
    <property type="match status" value="1"/>
</dbReference>
<dbReference type="Proteomes" id="UP000007819">
    <property type="component" value="Chromosome X"/>
</dbReference>
<dbReference type="InterPro" id="IPR005312">
    <property type="entry name" value="DUF1759"/>
</dbReference>
<dbReference type="GeneID" id="103310096"/>
<proteinExistence type="predicted"/>
<reference evidence="2" key="1">
    <citation type="submission" date="2010-06" db="EMBL/GenBank/DDBJ databases">
        <authorList>
            <person name="Jiang H."/>
            <person name="Abraham K."/>
            <person name="Ali S."/>
            <person name="Alsbrooks S.L."/>
            <person name="Anim B.N."/>
            <person name="Anosike U.S."/>
            <person name="Attaway T."/>
            <person name="Bandaranaike D.P."/>
            <person name="Battles P.K."/>
            <person name="Bell S.N."/>
            <person name="Bell A.V."/>
            <person name="Beltran B."/>
            <person name="Bickham C."/>
            <person name="Bustamante Y."/>
            <person name="Caleb T."/>
            <person name="Canada A."/>
            <person name="Cardenas V."/>
            <person name="Carter K."/>
            <person name="Chacko J."/>
            <person name="Chandrabose M.N."/>
            <person name="Chavez D."/>
            <person name="Chavez A."/>
            <person name="Chen L."/>
            <person name="Chu H.-S."/>
            <person name="Claassen K.J."/>
            <person name="Cockrell R."/>
            <person name="Collins M."/>
            <person name="Cooper J.A."/>
            <person name="Cree A."/>
            <person name="Curry S.M."/>
            <person name="Da Y."/>
            <person name="Dao M.D."/>
            <person name="Das B."/>
            <person name="Davila M.-L."/>
            <person name="Davy-Carroll L."/>
            <person name="Denson S."/>
            <person name="Dinh H."/>
            <person name="Ebong V.E."/>
            <person name="Edwards J.R."/>
            <person name="Egan A."/>
            <person name="El-Daye J."/>
            <person name="Escobedo L."/>
            <person name="Fernandez S."/>
            <person name="Fernando P.R."/>
            <person name="Flagg N."/>
            <person name="Forbes L.D."/>
            <person name="Fowler R.G."/>
            <person name="Fu Q."/>
            <person name="Gabisi R.A."/>
            <person name="Ganer J."/>
            <person name="Garbino Pronczuk A."/>
            <person name="Garcia R.M."/>
            <person name="Garner T."/>
            <person name="Garrett T.E."/>
            <person name="Gonzalez D.A."/>
            <person name="Hamid H."/>
            <person name="Hawkins E.S."/>
            <person name="Hirani K."/>
            <person name="Hogues M.E."/>
            <person name="Hollins B."/>
            <person name="Hsiao C.-H."/>
            <person name="Jabil R."/>
            <person name="James M.L."/>
            <person name="Jhangiani S.N."/>
            <person name="Johnson B."/>
            <person name="Johnson Q."/>
            <person name="Joshi V."/>
            <person name="Kalu J.B."/>
            <person name="Kam C."/>
            <person name="Kashfia A."/>
            <person name="Keebler J."/>
            <person name="Kisamo H."/>
            <person name="Kovar C.L."/>
            <person name="Lago L.A."/>
            <person name="Lai C.-Y."/>
            <person name="Laidlaw J."/>
            <person name="Lara F."/>
            <person name="Le T.-K."/>
            <person name="Lee S.L."/>
            <person name="Legall F.H."/>
            <person name="Lemon S.J."/>
            <person name="Lewis L.R."/>
            <person name="Li B."/>
            <person name="Liu Y."/>
            <person name="Liu Y.-S."/>
            <person name="Lopez J."/>
            <person name="Lozado R.J."/>
            <person name="Lu J."/>
            <person name="Madu R.C."/>
            <person name="Maheshwari M."/>
            <person name="Maheshwari R."/>
            <person name="Malloy K."/>
            <person name="Martinez E."/>
            <person name="Mathew T."/>
            <person name="Mercado I.C."/>
            <person name="Mercado C."/>
            <person name="Meyer B."/>
            <person name="Montgomery K."/>
            <person name="Morgan M.B."/>
            <person name="Munidasa M."/>
            <person name="Nazareth L.V."/>
            <person name="Nelson J."/>
            <person name="Ng B.M."/>
            <person name="Nguyen N.B."/>
            <person name="Nguyen P.Q."/>
            <person name="Nguyen T."/>
            <person name="Obregon M."/>
            <person name="Okwuonu G.O."/>
            <person name="Onwere C.G."/>
            <person name="Orozco G."/>
            <person name="Parra A."/>
            <person name="Patel S."/>
            <person name="Patil S."/>
            <person name="Perez A."/>
            <person name="Perez Y."/>
            <person name="Pham C."/>
            <person name="Primus E.L."/>
            <person name="Pu L.-L."/>
            <person name="Puazo M."/>
            <person name="Qin X."/>
            <person name="Quiroz J.B."/>
            <person name="Reese J."/>
            <person name="Richards S."/>
            <person name="Rives C.M."/>
            <person name="Robberts R."/>
            <person name="Ruiz S.J."/>
            <person name="Ruiz M.J."/>
            <person name="Santibanez J."/>
            <person name="Schneider B.W."/>
            <person name="Sisson I."/>
            <person name="Smith M."/>
            <person name="Sodergren E."/>
            <person name="Song X.-Z."/>
            <person name="Song B.B."/>
            <person name="Summersgill H."/>
            <person name="Thelus R."/>
            <person name="Thornton R.D."/>
            <person name="Trejos Z.Y."/>
            <person name="Usmani K."/>
            <person name="Vattathil S."/>
            <person name="Villasana D."/>
            <person name="Walker D.L."/>
            <person name="Wang S."/>
            <person name="Wang K."/>
            <person name="White C.S."/>
            <person name="Williams A.C."/>
            <person name="Williamson J."/>
            <person name="Wilson K."/>
            <person name="Woghiren I.O."/>
            <person name="Woodworth J.R."/>
            <person name="Worley K.C."/>
            <person name="Wright R.A."/>
            <person name="Wu W."/>
            <person name="Young L."/>
            <person name="Zhang L."/>
            <person name="Zhang J."/>
            <person name="Zhu Y."/>
            <person name="Muzny D.M."/>
            <person name="Weinstock G."/>
            <person name="Gibbs R.A."/>
        </authorList>
    </citation>
    <scope>NUCLEOTIDE SEQUENCE [LARGE SCALE GENOMIC DNA]</scope>
    <source>
        <strain evidence="2">LSR1</strain>
    </source>
</reference>
<dbReference type="OrthoDB" id="5864015at2759"/>
<organism evidence="1 2">
    <name type="scientific">Acyrthosiphon pisum</name>
    <name type="common">Pea aphid</name>
    <dbReference type="NCBI Taxonomy" id="7029"/>
    <lineage>
        <taxon>Eukaryota</taxon>
        <taxon>Metazoa</taxon>
        <taxon>Ecdysozoa</taxon>
        <taxon>Arthropoda</taxon>
        <taxon>Hexapoda</taxon>
        <taxon>Insecta</taxon>
        <taxon>Pterygota</taxon>
        <taxon>Neoptera</taxon>
        <taxon>Paraneoptera</taxon>
        <taxon>Hemiptera</taxon>
        <taxon>Sternorrhyncha</taxon>
        <taxon>Aphidomorpha</taxon>
        <taxon>Aphidoidea</taxon>
        <taxon>Aphididae</taxon>
        <taxon>Macrosiphini</taxon>
        <taxon>Acyrthosiphon</taxon>
    </lineage>
</organism>
<dbReference type="Pfam" id="PF05380">
    <property type="entry name" value="Peptidase_A17"/>
    <property type="match status" value="1"/>
</dbReference>
<dbReference type="Pfam" id="PF03564">
    <property type="entry name" value="DUF1759"/>
    <property type="match status" value="1"/>
</dbReference>
<dbReference type="RefSeq" id="XP_008185462.1">
    <property type="nucleotide sequence ID" value="XM_008187240.1"/>
</dbReference>
<sequence>MTLRVPTEPQLGPEFLVNAVDLDALWTQFKTEDHEILDGLSLLGTTTSYSPDLPSEVREIVNASKAVATSLIPKGADAIDFSYIHDRMAPNANITEEAKTSSSRLPEIPLPTFSGDFREWPGFRDKFSTRVDVHTTISNVDKMYYLISCLKGPAAEAVQGIPVAADNYQLLWSTLSDRFNCPRLVATSLVDQLLHASTMTQESLTELSAFIGTFHENQSLLTALQIPDMGSFILFSMAFRCLPVQTRKLFEAQSTADYPTLTQLLEFVRSRVAILEVVGDTKKGGVPVVSQKGVKLTGSSGKGGKHPGKRLNFRPTSLVAANGDKKCPCCSDLHKVPPASTVLLGTALVHVRDRAGSMHTMRALVDCASQISAITDVCADRLGLKRSRWTAPISGLSGVSVVNVLGRVDCVVQLRFASEPALSVRAWVLPTITGDLPKQSLSTGVKERYSNLALADPYFDITAPIDLLLGGDVFASIMDGRKVSLDTELPCAFSSIFGWILIGSVPDCQTHPYQSIPVSMTVSIEGLMERFWQVEEPEMVPDTFTEDGQCEKIFCEQFARSTSGRFSVPLLFRSPVSSATFIGSREVAARRFEMLERKLSGNPKLKSLYDKFMSEYISLGHMSLAQSPGHYFIPHHAIFRPEIDANKIRVVFDASARGFRGPSLNQCLFPGPKLQQDIVDILTRFRVSKHVFTTDICKMYRQILIKPEHRKFQHVLWRASPRDALADSIAELLKLQSELICVLKRSGLELKKWALNTPSVLEAVPMDDRVTVPLPFESVEGYGTRVLGLEWHPEGDFFSCALSLSPSPVFSKRGILSLVARIFDPLGVFGPSVFLAKVIMQRTWLTGLGWDDPLPADISDEWRSFVTDLPSLLNIRVPRYINSCQGAPCYLLGFCDASQRGYAAVVYVRMAGVSGIQSVSLIGTKTKLAPTKATTIPRLELNAALLLARWLRRIRDILSPQLNIIGVRAWSDSMVVLSWLQVPHESFKIYVSNRVHQVHTLLPECMWSYVESHNNPADCASRGIMPTALSQLGLYWQGQPLTLSDPSEWDNPVPALPLSSLPEIQLVSCAARHDAAHTEWFDRFSDYDRMFRVVAYMHRFSDTCRRRTEPNPPAFLRKSELDRAARVLVVASQRVHFSVLLRELSDRSRISAKPLARLSPFVDPDGVIRVGGRLRHSMLSCDCKHPILIAKRSHFAELLCRRWHIATCHAGLRVLAALITRQFWVVSLRSVLHHVISQCSVCVRLDGKPLQPYMADLPSTRVNRGDRLSAWG</sequence>
<dbReference type="InterPro" id="IPR043502">
    <property type="entry name" value="DNA/RNA_pol_sf"/>
</dbReference>
<evidence type="ECO:0000313" key="2">
    <source>
        <dbReference type="Proteomes" id="UP000007819"/>
    </source>
</evidence>
<name>A0A8R2B7C2_ACYPI</name>
<dbReference type="PANTHER" id="PTHR47331">
    <property type="entry name" value="PHD-TYPE DOMAIN-CONTAINING PROTEIN"/>
    <property type="match status" value="1"/>
</dbReference>
<dbReference type="InterPro" id="IPR021109">
    <property type="entry name" value="Peptidase_aspartic_dom_sf"/>
</dbReference>
<protein>
    <submittedName>
        <fullName evidence="1">Uncharacterized protein</fullName>
    </submittedName>
</protein>
<dbReference type="GO" id="GO:0071897">
    <property type="term" value="P:DNA biosynthetic process"/>
    <property type="evidence" value="ECO:0007669"/>
    <property type="project" value="UniProtKB-ARBA"/>
</dbReference>
<evidence type="ECO:0000313" key="1">
    <source>
        <dbReference type="EnsemblMetazoa" id="XP_008185462.1"/>
    </source>
</evidence>
<accession>A0A8R2B7C2</accession>
<dbReference type="Gene3D" id="2.40.70.10">
    <property type="entry name" value="Acid Proteases"/>
    <property type="match status" value="1"/>
</dbReference>
<dbReference type="InterPro" id="IPR008042">
    <property type="entry name" value="Retrotrans_Pao"/>
</dbReference>
<keyword evidence="2" id="KW-1185">Reference proteome</keyword>